<keyword evidence="4" id="KW-1185">Reference proteome</keyword>
<dbReference type="EMBL" id="JBHSBV010000009">
    <property type="protein sequence ID" value="MFC4203161.1"/>
    <property type="molecule type" value="Genomic_DNA"/>
</dbReference>
<feature type="region of interest" description="Disordered" evidence="1">
    <location>
        <begin position="762"/>
        <end position="782"/>
    </location>
</feature>
<evidence type="ECO:0000256" key="2">
    <source>
        <dbReference type="SAM" id="SignalP"/>
    </source>
</evidence>
<dbReference type="PANTHER" id="PTHR37841">
    <property type="entry name" value="GLR2918 PROTEIN"/>
    <property type="match status" value="1"/>
</dbReference>
<dbReference type="RefSeq" id="WP_217962991.1">
    <property type="nucleotide sequence ID" value="NZ_JAHTBN010000001.1"/>
</dbReference>
<dbReference type="Pfam" id="PF14903">
    <property type="entry name" value="WG_beta_rep"/>
    <property type="match status" value="2"/>
</dbReference>
<evidence type="ECO:0000256" key="1">
    <source>
        <dbReference type="SAM" id="MobiDB-lite"/>
    </source>
</evidence>
<evidence type="ECO:0000313" key="3">
    <source>
        <dbReference type="EMBL" id="MFC4203161.1"/>
    </source>
</evidence>
<feature type="region of interest" description="Disordered" evidence="1">
    <location>
        <begin position="133"/>
        <end position="179"/>
    </location>
</feature>
<protein>
    <submittedName>
        <fullName evidence="3">WG repeat-containing protein</fullName>
    </submittedName>
</protein>
<sequence length="915" mass="97755">MPAATVRMPWLAWTNRIARGMAATACVLLAGPVAAMAATAAPAPAATPAASGPRYALCDTYCALVDEHGALVSRRLYEHVESFDGPVALYTYQGRSGAIDADGHTLVPPVYKTLYVVQDQPFLLAEADMPAGATAASSPAPVKDDDSAERSNASSGSGSDGSSSSSSSSSSSDGKVVAPAPPRPVAEYVLYDFHGRVVLARNGNMVGAWQGHPYYHDCPSPDAPASACSYVFVDGHGKPALRLAYFLPVDDTLAPASRDGKHFGYIGPKLEFVVAPTYAGANPFEGNYARISTTQGAGLIDRWGRVIAPPGRYAGIYPDGDSLLITAFPSGERHCAHYLRDDGSRVPLPAGLCPYDAGRSRALGYALVTGPQGLGAVDISGRLLIAATHTRLLPLDAGHLAYSDSDSGNTAPRYGVLDTLGKPTLAMRYLDIKAGPAGTLIVRDSSGWGLANPAGKWLVPPQYADVRVLSPQLLSFKVAAHDGHGAIQVLFRPDGTRLPDTSLYEPEGVRELGNRQFAWKIYGPDRQTGLIGTDGHLIVPLQRFSGDPRPLGDGWWLIHRDTPQGAQDQVYDAHGARVTELAPYTSISPFVHGAATARTHDGDAVLIDRGGHVLASYAALFPLYTDAARGDAVIEQTLDRCYVADPAAEPAPAAAQDAADHAICADPALRALSRATEKAYYGAQSGPCVPQDFMALRRPYDKELAQCRDSACLEHAMRAFQARLADTARQCAQSPATLKWLDRPVEPALRVRLRRLIVQHGKNFEADPGSETDNSPEENKPEEDGLVFHALSLDGRAAVLAVQQNDAHNAPFWLLLRDRPGKGEPPQWRIVLENYGGYLRPLEGTDAVHNGLPVLRTQQHVSCCEHQVDYYAYDGRRYAPSLQCTQLYDGDSPVLLCGDAAPAGPDSAAAQEQEN</sequence>
<proteinExistence type="predicted"/>
<feature type="signal peptide" evidence="2">
    <location>
        <begin position="1"/>
        <end position="37"/>
    </location>
</feature>
<organism evidence="3 4">
    <name type="scientific">Candidimonas humi</name>
    <dbReference type="NCBI Taxonomy" id="683355"/>
    <lineage>
        <taxon>Bacteria</taxon>
        <taxon>Pseudomonadati</taxon>
        <taxon>Pseudomonadota</taxon>
        <taxon>Betaproteobacteria</taxon>
        <taxon>Burkholderiales</taxon>
        <taxon>Alcaligenaceae</taxon>
        <taxon>Candidimonas</taxon>
    </lineage>
</organism>
<evidence type="ECO:0000313" key="4">
    <source>
        <dbReference type="Proteomes" id="UP001595848"/>
    </source>
</evidence>
<feature type="compositionally biased region" description="Low complexity" evidence="1">
    <location>
        <begin position="154"/>
        <end position="178"/>
    </location>
</feature>
<reference evidence="4" key="1">
    <citation type="journal article" date="2019" name="Int. J. Syst. Evol. Microbiol.">
        <title>The Global Catalogue of Microorganisms (GCM) 10K type strain sequencing project: providing services to taxonomists for standard genome sequencing and annotation.</title>
        <authorList>
            <consortium name="The Broad Institute Genomics Platform"/>
            <consortium name="The Broad Institute Genome Sequencing Center for Infectious Disease"/>
            <person name="Wu L."/>
            <person name="Ma J."/>
        </authorList>
    </citation>
    <scope>NUCLEOTIDE SEQUENCE [LARGE SCALE GENOMIC DNA]</scope>
    <source>
        <strain evidence="4">LMG 24813</strain>
    </source>
</reference>
<keyword evidence="2" id="KW-0732">Signal</keyword>
<dbReference type="InterPro" id="IPR032774">
    <property type="entry name" value="WG_beta_rep"/>
</dbReference>
<dbReference type="Proteomes" id="UP001595848">
    <property type="component" value="Unassembled WGS sequence"/>
</dbReference>
<dbReference type="PANTHER" id="PTHR37841:SF1">
    <property type="entry name" value="DUF3298 DOMAIN-CONTAINING PROTEIN"/>
    <property type="match status" value="1"/>
</dbReference>
<name>A0ABV8P4X4_9BURK</name>
<feature type="chain" id="PRO_5047303361" evidence="2">
    <location>
        <begin position="38"/>
        <end position="915"/>
    </location>
</feature>
<accession>A0ABV8P4X4</accession>
<comment type="caution">
    <text evidence="3">The sequence shown here is derived from an EMBL/GenBank/DDBJ whole genome shotgun (WGS) entry which is preliminary data.</text>
</comment>
<gene>
    <name evidence="3" type="ORF">ACFOY1_19600</name>
</gene>